<reference evidence="1 2" key="1">
    <citation type="submission" date="2020-07" db="EMBL/GenBank/DDBJ databases">
        <title>Complete genome and description of Chryseobacterium manosquense strain Marseille-Q2069 sp. nov.</title>
        <authorList>
            <person name="Boxberger M."/>
        </authorList>
    </citation>
    <scope>NUCLEOTIDE SEQUENCE [LARGE SCALE GENOMIC DNA]</scope>
    <source>
        <strain evidence="1 2">Marseille-Q2069</strain>
    </source>
</reference>
<dbReference type="EMBL" id="CP060203">
    <property type="protein sequence ID" value="QNS40253.1"/>
    <property type="molecule type" value="Genomic_DNA"/>
</dbReference>
<dbReference type="AlphaFoldDB" id="A0A7H1DTE5"/>
<dbReference type="KEGG" id="cmaq:H0S70_07515"/>
<dbReference type="RefSeq" id="WP_188320369.1">
    <property type="nucleotide sequence ID" value="NZ_CP060203.1"/>
</dbReference>
<protein>
    <recommendedName>
        <fullName evidence="3">Type II toxin-antitoxin system RelE/ParE family toxin</fullName>
    </recommendedName>
</protein>
<evidence type="ECO:0008006" key="3">
    <source>
        <dbReference type="Google" id="ProtNLM"/>
    </source>
</evidence>
<proteinExistence type="predicted"/>
<gene>
    <name evidence="1" type="ORF">H0S70_07515</name>
</gene>
<organism evidence="1 2">
    <name type="scientific">Chryseobacterium manosquense</name>
    <dbReference type="NCBI Taxonomy" id="2754694"/>
    <lineage>
        <taxon>Bacteria</taxon>
        <taxon>Pseudomonadati</taxon>
        <taxon>Bacteroidota</taxon>
        <taxon>Flavobacteriia</taxon>
        <taxon>Flavobacteriales</taxon>
        <taxon>Weeksellaceae</taxon>
        <taxon>Chryseobacterium group</taxon>
        <taxon>Chryseobacterium</taxon>
    </lineage>
</organism>
<evidence type="ECO:0000313" key="1">
    <source>
        <dbReference type="EMBL" id="QNS40253.1"/>
    </source>
</evidence>
<name>A0A7H1DTE5_9FLAO</name>
<keyword evidence="2" id="KW-1185">Reference proteome</keyword>
<sequence length="103" mass="12381">MKFLITSTAIFSLNEIYDFLKRRWTKREIAILKNDIKKFKQTIRDGIIKHQSVENFPQIKVELIGKKQVKLFYEIKSEEVVVIKLFFHCKQDPRIIKNILKDN</sequence>
<dbReference type="Proteomes" id="UP000516438">
    <property type="component" value="Chromosome"/>
</dbReference>
<evidence type="ECO:0000313" key="2">
    <source>
        <dbReference type="Proteomes" id="UP000516438"/>
    </source>
</evidence>
<accession>A0A7H1DTE5</accession>